<organism evidence="4">
    <name type="scientific">Juglanconis juglandina</name>
    <dbReference type="NCBI Taxonomy" id="1940567"/>
    <lineage>
        <taxon>Eukaryota</taxon>
        <taxon>Fungi</taxon>
        <taxon>Dikarya</taxon>
        <taxon>Ascomycota</taxon>
        <taxon>Pezizomycotina</taxon>
        <taxon>Sordariomycetes</taxon>
        <taxon>Sordariomycetidae</taxon>
        <taxon>Diaporthales</taxon>
        <taxon>Juglanconidaceae</taxon>
        <taxon>Juglanconis</taxon>
    </lineage>
</organism>
<dbReference type="PROSITE" id="PS50878">
    <property type="entry name" value="RT_POL"/>
    <property type="match status" value="1"/>
</dbReference>
<dbReference type="PANTHER" id="PTHR34047">
    <property type="entry name" value="NUCLEAR INTRON MATURASE 1, MITOCHONDRIAL-RELATED"/>
    <property type="match status" value="1"/>
</dbReference>
<dbReference type="GO" id="GO:0003964">
    <property type="term" value="F:RNA-directed DNA polymerase activity"/>
    <property type="evidence" value="ECO:0007669"/>
    <property type="project" value="UniProtKB-KW"/>
</dbReference>
<evidence type="ECO:0000313" key="4">
    <source>
        <dbReference type="EMBL" id="ATI20467.1"/>
    </source>
</evidence>
<dbReference type="GO" id="GO:0005739">
    <property type="term" value="C:mitochondrion"/>
    <property type="evidence" value="ECO:0007669"/>
    <property type="project" value="UniProtKB-SubCell"/>
</dbReference>
<feature type="domain" description="Reverse transcriptase" evidence="3">
    <location>
        <begin position="337"/>
        <end position="599"/>
    </location>
</feature>
<dbReference type="InterPro" id="IPR051083">
    <property type="entry name" value="GrpII_Intron_Splice-Mob/Def"/>
</dbReference>
<comment type="subcellular location">
    <subcellularLocation>
        <location evidence="1">Mitochondrion</location>
    </subcellularLocation>
</comment>
<name>A0A291LIV3_9PEZI</name>
<keyword evidence="2 4" id="KW-0496">Mitochondrion</keyword>
<dbReference type="GO" id="GO:0004519">
    <property type="term" value="F:endonuclease activity"/>
    <property type="evidence" value="ECO:0007669"/>
    <property type="project" value="InterPro"/>
</dbReference>
<protein>
    <submittedName>
        <fullName evidence="4">Group II intron reverse transcriptase/maturase</fullName>
    </submittedName>
</protein>
<dbReference type="EMBL" id="KY575057">
    <property type="protein sequence ID" value="ATI20467.1"/>
    <property type="molecule type" value="Genomic_DNA"/>
</dbReference>
<dbReference type="InterPro" id="IPR003615">
    <property type="entry name" value="HNH_nuc"/>
</dbReference>
<proteinExistence type="predicted"/>
<dbReference type="SUPFAM" id="SSF56672">
    <property type="entry name" value="DNA/RNA polymerases"/>
    <property type="match status" value="1"/>
</dbReference>
<evidence type="ECO:0000259" key="3">
    <source>
        <dbReference type="PROSITE" id="PS50878"/>
    </source>
</evidence>
<gene>
    <name evidence="4" type="primary">orf888</name>
</gene>
<dbReference type="Pfam" id="PF13655">
    <property type="entry name" value="RVT_N"/>
    <property type="match status" value="1"/>
</dbReference>
<keyword evidence="4" id="KW-0548">Nucleotidyltransferase</keyword>
<sequence>MIRLDWEFSKGAQKWSGVSVGAVSNEGRFRVTVDSLIYSNVNYCGYNWAYRIQACESWTRVNHCYKMGLLATGDRHSIPVGNTTSNLNDVVRSGALCFLIPIQMARLTCMTDSLANRLADMDESSLKAGTSENSYGLFRDYSGCLTRQIVTDLVNAKLQESVSTSRDGGKIIEKANAESNVSDTVEYNFPNAQQTHKSGLNSTLLSMTYNQWDWNTGGRYARDRYYSTYRKDVSQTKWETNWRTIELKVRKEQLKIVELATDIGNTRDGRVLKLQRSLALNIEFRRLAVQKVLSNKGSKTSGVDQILITNDEPSHQHYVRWCGVASLQKWEIVEWMRNVIHNPTTYQASPVKRVYIPKPNGKKRPLGIPTIRDRCLQALINFVVEPLVEMKSDRHSYGFRKYRSAKMAIGALRVNLRSAGEFYDKYALDADIKGFFDNISHDWLMENTPLETTLRPILKQWLKAGHIYNGEWSDATESGTPQGGIISPTLANLTLNGLEERVEKSIEQIYNVKKRGIYLGKLNHPRGKVTYGWLSTNLFVVRFADDVVILARSRRMIEEAIKPAVDEFLKERGLWLSEEKTKIVSIREGDKLDFLGYTLRYLKEIRPKSKLFHDRQNKEAIVCYPQKAKVQGIIKKIRNIVENSYSITAYSLISKLNPVIRGWCQYFNLGQSYLFRNKLNYYLYKLIQKWARRKHPRWGRRKIAQTYFLDAKRNKSRLIETISERTGNTNKWIFTGKTKNESIHRESKGGKRIELVNPTQVTATLSAKLNRIPKELELVHAYHPSYVRLIEFATKISITSLKMNQTAKLKLFIKQKGKCYMCGETLLDEEGEFKYDGSMNIHHIEPRAEGGARSKTKNSALVHTNCHIHHHQINKVTQTEKKAQTIDT</sequence>
<dbReference type="InterPro" id="IPR043502">
    <property type="entry name" value="DNA/RNA_pol_sf"/>
</dbReference>
<evidence type="ECO:0000256" key="2">
    <source>
        <dbReference type="ARBA" id="ARBA00023128"/>
    </source>
</evidence>
<evidence type="ECO:0000256" key="1">
    <source>
        <dbReference type="ARBA" id="ARBA00004173"/>
    </source>
</evidence>
<dbReference type="InterPro" id="IPR000477">
    <property type="entry name" value="RT_dom"/>
</dbReference>
<dbReference type="GO" id="GO:0003676">
    <property type="term" value="F:nucleic acid binding"/>
    <property type="evidence" value="ECO:0007669"/>
    <property type="project" value="InterPro"/>
</dbReference>
<dbReference type="Pfam" id="PF08388">
    <property type="entry name" value="GIIM"/>
    <property type="match status" value="1"/>
</dbReference>
<dbReference type="NCBIfam" id="TIGR04416">
    <property type="entry name" value="group_II_RT_mat"/>
    <property type="match status" value="1"/>
</dbReference>
<dbReference type="CDD" id="cd01651">
    <property type="entry name" value="RT_G2_intron"/>
    <property type="match status" value="1"/>
</dbReference>
<dbReference type="Gene3D" id="1.10.30.50">
    <property type="match status" value="1"/>
</dbReference>
<dbReference type="InterPro" id="IPR013597">
    <property type="entry name" value="Mat_intron_G2"/>
</dbReference>
<reference evidence="4" key="1">
    <citation type="submission" date="2017-02" db="EMBL/GenBank/DDBJ databases">
        <title>Fungal Comparative Genomics of Melanconis species and Ophiognomonia clavigignenti-juglandacearum at Different Phylogenetic Distances.</title>
        <authorList>
            <person name="Demers J.E."/>
            <person name="Castlebury L.A."/>
        </authorList>
    </citation>
    <scope>NUCLEOTIDE SEQUENCE</scope>
    <source>
        <strain evidence="4">CBS 121083</strain>
    </source>
</reference>
<keyword evidence="4" id="KW-0695">RNA-directed DNA polymerase</keyword>
<accession>A0A291LIV3</accession>
<dbReference type="InterPro" id="IPR030931">
    <property type="entry name" value="Group_II_RT_mat"/>
</dbReference>
<geneLocation type="mitochondrion" evidence="4"/>
<dbReference type="GO" id="GO:0008270">
    <property type="term" value="F:zinc ion binding"/>
    <property type="evidence" value="ECO:0007669"/>
    <property type="project" value="InterPro"/>
</dbReference>
<dbReference type="PANTHER" id="PTHR34047:SF8">
    <property type="entry name" value="PROTEIN YKFC"/>
    <property type="match status" value="1"/>
</dbReference>
<dbReference type="Pfam" id="PF00078">
    <property type="entry name" value="RVT_1"/>
    <property type="match status" value="1"/>
</dbReference>
<dbReference type="InterPro" id="IPR002711">
    <property type="entry name" value="HNH"/>
</dbReference>
<dbReference type="Pfam" id="PF01844">
    <property type="entry name" value="HNH"/>
    <property type="match status" value="1"/>
</dbReference>
<dbReference type="SMART" id="SM00507">
    <property type="entry name" value="HNHc"/>
    <property type="match status" value="1"/>
</dbReference>
<keyword evidence="4" id="KW-0808">Transferase</keyword>
<dbReference type="InterPro" id="IPR025960">
    <property type="entry name" value="RVT_N"/>
</dbReference>
<dbReference type="AlphaFoldDB" id="A0A291LIV3"/>